<evidence type="ECO:0000313" key="17">
    <source>
        <dbReference type="Proteomes" id="UP000663855"/>
    </source>
</evidence>
<dbReference type="InterPro" id="IPR050717">
    <property type="entry name" value="C2H2-ZF_Transcription_Reg"/>
</dbReference>
<dbReference type="PROSITE" id="PS50157">
    <property type="entry name" value="ZINC_FINGER_C2H2_2"/>
    <property type="match status" value="3"/>
</dbReference>
<dbReference type="Pfam" id="PF00096">
    <property type="entry name" value="zf-C2H2"/>
    <property type="match status" value="2"/>
</dbReference>
<keyword evidence="6" id="KW-0805">Transcription regulation</keyword>
<dbReference type="PANTHER" id="PTHR14196">
    <property type="entry name" value="ODD-SKIPPED - RELATED"/>
    <property type="match status" value="1"/>
</dbReference>
<organism evidence="13 17">
    <name type="scientific">Rotaria magnacalcarata</name>
    <dbReference type="NCBI Taxonomy" id="392030"/>
    <lineage>
        <taxon>Eukaryota</taxon>
        <taxon>Metazoa</taxon>
        <taxon>Spiralia</taxon>
        <taxon>Gnathifera</taxon>
        <taxon>Rotifera</taxon>
        <taxon>Eurotatoria</taxon>
        <taxon>Bdelloidea</taxon>
        <taxon>Philodinida</taxon>
        <taxon>Philodinidae</taxon>
        <taxon>Rotaria</taxon>
    </lineage>
</organism>
<name>A0A814ZFY9_9BILA</name>
<gene>
    <name evidence="15" type="ORF">BYL167_LOCUS7230</name>
    <name evidence="13" type="ORF">CJN711_LOCUS14182</name>
    <name evidence="14" type="ORF">KQP761_LOCUS25282</name>
    <name evidence="16" type="ORF">SMN809_LOCUS7515</name>
</gene>
<comment type="subcellular location">
    <subcellularLocation>
        <location evidence="1">Nucleus</location>
    </subcellularLocation>
</comment>
<dbReference type="FunFam" id="3.30.160.60:FF:000030">
    <property type="entry name" value="Zinc finger protein 628"/>
    <property type="match status" value="1"/>
</dbReference>
<keyword evidence="7" id="KW-0238">DNA-binding</keyword>
<evidence type="ECO:0000256" key="9">
    <source>
        <dbReference type="ARBA" id="ARBA00023242"/>
    </source>
</evidence>
<feature type="domain" description="C2H2-type" evidence="12">
    <location>
        <begin position="245"/>
        <end position="268"/>
    </location>
</feature>
<keyword evidence="9" id="KW-0539">Nucleus</keyword>
<keyword evidence="5" id="KW-0862">Zinc</keyword>
<feature type="domain" description="C2H2-type" evidence="12">
    <location>
        <begin position="189"/>
        <end position="216"/>
    </location>
</feature>
<keyword evidence="8" id="KW-0804">Transcription</keyword>
<comment type="caution">
    <text evidence="13">The sequence shown here is derived from an EMBL/GenBank/DDBJ whole genome shotgun (WGS) entry which is preliminary data.</text>
</comment>
<feature type="compositionally biased region" description="Polar residues" evidence="11">
    <location>
        <begin position="145"/>
        <end position="171"/>
    </location>
</feature>
<dbReference type="InterPro" id="IPR013087">
    <property type="entry name" value="Znf_C2H2_type"/>
</dbReference>
<evidence type="ECO:0000256" key="3">
    <source>
        <dbReference type="ARBA" id="ARBA00022737"/>
    </source>
</evidence>
<reference evidence="13" key="1">
    <citation type="submission" date="2021-02" db="EMBL/GenBank/DDBJ databases">
        <authorList>
            <person name="Nowell W R."/>
        </authorList>
    </citation>
    <scope>NUCLEOTIDE SEQUENCE</scope>
</reference>
<dbReference type="GO" id="GO:0005634">
    <property type="term" value="C:nucleus"/>
    <property type="evidence" value="ECO:0007669"/>
    <property type="project" value="UniProtKB-SubCell"/>
</dbReference>
<keyword evidence="3" id="KW-0677">Repeat</keyword>
<dbReference type="AlphaFoldDB" id="A0A814ZFY9"/>
<dbReference type="SUPFAM" id="SSF57667">
    <property type="entry name" value="beta-beta-alpha zinc fingers"/>
    <property type="match status" value="2"/>
</dbReference>
<dbReference type="EMBL" id="CAJOBH010001853">
    <property type="protein sequence ID" value="CAF3876831.1"/>
    <property type="molecule type" value="Genomic_DNA"/>
</dbReference>
<dbReference type="Proteomes" id="UP000663834">
    <property type="component" value="Unassembled WGS sequence"/>
</dbReference>
<dbReference type="GO" id="GO:0008270">
    <property type="term" value="F:zinc ion binding"/>
    <property type="evidence" value="ECO:0007669"/>
    <property type="project" value="UniProtKB-KW"/>
</dbReference>
<dbReference type="Pfam" id="PF13912">
    <property type="entry name" value="zf-C2H2_6"/>
    <property type="match status" value="1"/>
</dbReference>
<evidence type="ECO:0000256" key="7">
    <source>
        <dbReference type="ARBA" id="ARBA00023125"/>
    </source>
</evidence>
<feature type="domain" description="C2H2-type" evidence="12">
    <location>
        <begin position="217"/>
        <end position="244"/>
    </location>
</feature>
<dbReference type="Proteomes" id="UP000676336">
    <property type="component" value="Unassembled WGS sequence"/>
</dbReference>
<dbReference type="FunFam" id="3.30.160.60:FF:002571">
    <property type="entry name" value="Protein odd-skipped-related 2"/>
    <property type="match status" value="1"/>
</dbReference>
<sequence length="276" mass="31843">MLPVFLKNPITMCLQSNSLSNSSISLNNAEIDTLINIYSSTQNLQIQPIDFHEYDSLHRSTPIFYDLLDFQNYQNTNRDVKRTIITSKQRFNFAKLADEVIKDKEDISNSSLSFDASHLSTPSPQSVPAAITSSLSLLASTSHSNQNKDTTVTSVFTKNQNTSSKRSESSYLSTHNIDTIKHKKRLKEHVCHYCNRHFTKSYNLLIHLRTHTDERPFTCDICSKSFRRQDHLRDHKYTHSIDKPYQCLDCGKSFCQSRTLANHKSTIHKPLLYFKF</sequence>
<accession>A0A814ZFY9</accession>
<evidence type="ECO:0000256" key="11">
    <source>
        <dbReference type="SAM" id="MobiDB-lite"/>
    </source>
</evidence>
<evidence type="ECO:0000256" key="1">
    <source>
        <dbReference type="ARBA" id="ARBA00004123"/>
    </source>
</evidence>
<evidence type="ECO:0000259" key="12">
    <source>
        <dbReference type="PROSITE" id="PS50157"/>
    </source>
</evidence>
<evidence type="ECO:0000313" key="16">
    <source>
        <dbReference type="EMBL" id="CAF3918015.1"/>
    </source>
</evidence>
<evidence type="ECO:0000256" key="6">
    <source>
        <dbReference type="ARBA" id="ARBA00023015"/>
    </source>
</evidence>
<evidence type="ECO:0000256" key="8">
    <source>
        <dbReference type="ARBA" id="ARBA00023163"/>
    </source>
</evidence>
<evidence type="ECO:0000313" key="13">
    <source>
        <dbReference type="EMBL" id="CAF1244809.1"/>
    </source>
</evidence>
<evidence type="ECO:0000256" key="4">
    <source>
        <dbReference type="ARBA" id="ARBA00022771"/>
    </source>
</evidence>
<evidence type="ECO:0000313" key="14">
    <source>
        <dbReference type="EMBL" id="CAF1625481.1"/>
    </source>
</evidence>
<evidence type="ECO:0000256" key="10">
    <source>
        <dbReference type="PROSITE-ProRule" id="PRU00042"/>
    </source>
</evidence>
<dbReference type="SMART" id="SM00355">
    <property type="entry name" value="ZnF_C2H2"/>
    <property type="match status" value="3"/>
</dbReference>
<keyword evidence="2" id="KW-0479">Metal-binding</keyword>
<dbReference type="OrthoDB" id="9451254at2759"/>
<evidence type="ECO:0000256" key="2">
    <source>
        <dbReference type="ARBA" id="ARBA00022723"/>
    </source>
</evidence>
<dbReference type="GO" id="GO:0000977">
    <property type="term" value="F:RNA polymerase II transcription regulatory region sequence-specific DNA binding"/>
    <property type="evidence" value="ECO:0007669"/>
    <property type="project" value="TreeGrafter"/>
</dbReference>
<proteinExistence type="predicted"/>
<feature type="region of interest" description="Disordered" evidence="11">
    <location>
        <begin position="142"/>
        <end position="171"/>
    </location>
</feature>
<dbReference type="EMBL" id="CAJNOV010006338">
    <property type="protein sequence ID" value="CAF1244809.1"/>
    <property type="molecule type" value="Genomic_DNA"/>
</dbReference>
<dbReference type="Proteomes" id="UP000663855">
    <property type="component" value="Unassembled WGS sequence"/>
</dbReference>
<dbReference type="Proteomes" id="UP000681967">
    <property type="component" value="Unassembled WGS sequence"/>
</dbReference>
<keyword evidence="4 10" id="KW-0863">Zinc-finger</keyword>
<dbReference type="GO" id="GO:0000981">
    <property type="term" value="F:DNA-binding transcription factor activity, RNA polymerase II-specific"/>
    <property type="evidence" value="ECO:0007669"/>
    <property type="project" value="TreeGrafter"/>
</dbReference>
<dbReference type="EMBL" id="CAJOBI010002188">
    <property type="protein sequence ID" value="CAF3918015.1"/>
    <property type="molecule type" value="Genomic_DNA"/>
</dbReference>
<evidence type="ECO:0000256" key="5">
    <source>
        <dbReference type="ARBA" id="ARBA00022833"/>
    </source>
</evidence>
<dbReference type="PANTHER" id="PTHR14196:SF0">
    <property type="entry name" value="PROTEIN BOWEL"/>
    <property type="match status" value="1"/>
</dbReference>
<protein>
    <recommendedName>
        <fullName evidence="12">C2H2-type domain-containing protein</fullName>
    </recommendedName>
</protein>
<evidence type="ECO:0000313" key="15">
    <source>
        <dbReference type="EMBL" id="CAF3876831.1"/>
    </source>
</evidence>
<dbReference type="EMBL" id="CAJNOW010013861">
    <property type="protein sequence ID" value="CAF1625481.1"/>
    <property type="molecule type" value="Genomic_DNA"/>
</dbReference>
<dbReference type="Gene3D" id="3.30.160.60">
    <property type="entry name" value="Classic Zinc Finger"/>
    <property type="match status" value="3"/>
</dbReference>
<dbReference type="InterPro" id="IPR036236">
    <property type="entry name" value="Znf_C2H2_sf"/>
</dbReference>
<dbReference type="PROSITE" id="PS00028">
    <property type="entry name" value="ZINC_FINGER_C2H2_1"/>
    <property type="match status" value="3"/>
</dbReference>